<evidence type="ECO:0000313" key="1">
    <source>
        <dbReference type="EMBL" id="MDO3394251.1"/>
    </source>
</evidence>
<dbReference type="RefSeq" id="WP_302705220.1">
    <property type="nucleotide sequence ID" value="NZ_JAULSC010000001.1"/>
</dbReference>
<dbReference type="Proteomes" id="UP001168363">
    <property type="component" value="Unassembled WGS sequence"/>
</dbReference>
<name>A0ABT8TJW0_9ACTN</name>
<comment type="caution">
    <text evidence="1">The sequence shown here is derived from an EMBL/GenBank/DDBJ whole genome shotgun (WGS) entry which is preliminary data.</text>
</comment>
<keyword evidence="2" id="KW-1185">Reference proteome</keyword>
<dbReference type="EMBL" id="JAULSC010000001">
    <property type="protein sequence ID" value="MDO3394251.1"/>
    <property type="molecule type" value="Genomic_DNA"/>
</dbReference>
<reference evidence="1" key="1">
    <citation type="submission" date="2023-06" db="EMBL/GenBank/DDBJ databases">
        <title>Genome sequence of Nocardioides sp. SOB44.</title>
        <authorList>
            <person name="Zhang G."/>
        </authorList>
    </citation>
    <scope>NUCLEOTIDE SEQUENCE</scope>
    <source>
        <strain evidence="1">SOB44</strain>
    </source>
</reference>
<sequence length="200" mass="20718">MATVTTSTTPSLLGRLVGGAVTAVRLPGQAVETGRRLVADATDVVEQAAALAVRVVRLVDRLELLVDEIAGIAARADLVASKADTVAGEIGEVSALAETQVQRLQGLLDACAPALLHLQPVLDQAGVVLAPRHADAVARLLDLTPEVIDLISPALTNLGALTPELNALAERFEAMGQIVEGIPGSRRLKRRGAAEEEPPG</sequence>
<proteinExistence type="predicted"/>
<organism evidence="1 2">
    <name type="scientific">Nocardioides cremeus</name>
    <dbReference type="NCBI Taxonomy" id="3058044"/>
    <lineage>
        <taxon>Bacteria</taxon>
        <taxon>Bacillati</taxon>
        <taxon>Actinomycetota</taxon>
        <taxon>Actinomycetes</taxon>
        <taxon>Propionibacteriales</taxon>
        <taxon>Nocardioidaceae</taxon>
        <taxon>Nocardioides</taxon>
    </lineage>
</organism>
<evidence type="ECO:0000313" key="2">
    <source>
        <dbReference type="Proteomes" id="UP001168363"/>
    </source>
</evidence>
<protein>
    <recommendedName>
        <fullName evidence="3">Ribulose 1,5-bisphosphate carboxylase large subunit</fullName>
    </recommendedName>
</protein>
<gene>
    <name evidence="1" type="ORF">QWJ41_00805</name>
</gene>
<accession>A0ABT8TJW0</accession>
<evidence type="ECO:0008006" key="3">
    <source>
        <dbReference type="Google" id="ProtNLM"/>
    </source>
</evidence>